<name>A0A2R5FAH8_9PROT</name>
<keyword evidence="1" id="KW-1133">Transmembrane helix</keyword>
<dbReference type="InterPro" id="IPR045584">
    <property type="entry name" value="Pilin-like"/>
</dbReference>
<proteinExistence type="predicted"/>
<evidence type="ECO:0000313" key="3">
    <source>
        <dbReference type="Proteomes" id="UP000245081"/>
    </source>
</evidence>
<keyword evidence="3" id="KW-1185">Reference proteome</keyword>
<keyword evidence="1" id="KW-0472">Membrane</keyword>
<dbReference type="RefSeq" id="WP_227871386.1">
    <property type="nucleotide sequence ID" value="NZ_BDOQ01000003.1"/>
</dbReference>
<dbReference type="Proteomes" id="UP000245081">
    <property type="component" value="Unassembled WGS sequence"/>
</dbReference>
<evidence type="ECO:0008006" key="4">
    <source>
        <dbReference type="Google" id="ProtNLM"/>
    </source>
</evidence>
<gene>
    <name evidence="2" type="ORF">NMK_1242</name>
</gene>
<dbReference type="NCBIfam" id="TIGR02532">
    <property type="entry name" value="IV_pilin_GFxxxE"/>
    <property type="match status" value="1"/>
</dbReference>
<keyword evidence="1" id="KW-0812">Transmembrane</keyword>
<sequence length="232" mass="24859">MKQAAAGFTLIEMAVVLVVVGLMLGGLLMPISAQLDQRNYTETRRAMSDIREALLGFAMANGHLPCPAISVSDGREDRAVSGICNKRVGFLPWSELAVPKLDGWGHLYRYSATQVFIDATPKVSLTSTPDILIKTRDTTGTAINLTNTSTVIAVVLSFGKNGRWSYSDQAIQAADGSTTNSDEDANASGTASFFSRELTANTAAPGGEFDDFVLWIPATLYFNRMVSAGQLP</sequence>
<dbReference type="InterPro" id="IPR012902">
    <property type="entry name" value="N_methyl_site"/>
</dbReference>
<dbReference type="Pfam" id="PF07963">
    <property type="entry name" value="N_methyl"/>
    <property type="match status" value="1"/>
</dbReference>
<evidence type="ECO:0000313" key="2">
    <source>
        <dbReference type="EMBL" id="GBG13691.1"/>
    </source>
</evidence>
<dbReference type="PROSITE" id="PS00409">
    <property type="entry name" value="PROKAR_NTER_METHYL"/>
    <property type="match status" value="1"/>
</dbReference>
<comment type="caution">
    <text evidence="2">The sequence shown here is derived from an EMBL/GenBank/DDBJ whole genome shotgun (WGS) entry which is preliminary data.</text>
</comment>
<feature type="transmembrane region" description="Helical" evidence="1">
    <location>
        <begin position="6"/>
        <end position="29"/>
    </location>
</feature>
<evidence type="ECO:0000256" key="1">
    <source>
        <dbReference type="SAM" id="Phobius"/>
    </source>
</evidence>
<organism evidence="2 3">
    <name type="scientific">Novimethylophilus kurashikiensis</name>
    <dbReference type="NCBI Taxonomy" id="1825523"/>
    <lineage>
        <taxon>Bacteria</taxon>
        <taxon>Pseudomonadati</taxon>
        <taxon>Pseudomonadota</taxon>
        <taxon>Betaproteobacteria</taxon>
        <taxon>Nitrosomonadales</taxon>
        <taxon>Methylophilaceae</taxon>
        <taxon>Novimethylophilus</taxon>
    </lineage>
</organism>
<protein>
    <recommendedName>
        <fullName evidence="4">Prepilin-type N-terminal cleavage/methylation domain-containing protein</fullName>
    </recommendedName>
</protein>
<accession>A0A2R5FAH8</accession>
<reference evidence="2 3" key="1">
    <citation type="journal article" date="2018" name="Environ. Microbiol.">
        <title>Isolation and genomic characterization of Novimethylophilus kurashikiensis gen. nov. sp. nov., a new lanthanide-dependent methylotrophic species of Methylophilaceae.</title>
        <authorList>
            <person name="Lv H."/>
            <person name="Sahin N."/>
            <person name="Tani A."/>
        </authorList>
    </citation>
    <scope>NUCLEOTIDE SEQUENCE [LARGE SCALE GENOMIC DNA]</scope>
    <source>
        <strain evidence="2 3">La2-4</strain>
    </source>
</reference>
<dbReference type="SUPFAM" id="SSF54523">
    <property type="entry name" value="Pili subunits"/>
    <property type="match status" value="1"/>
</dbReference>
<dbReference type="AlphaFoldDB" id="A0A2R5FAH8"/>
<dbReference type="EMBL" id="BDOQ01000003">
    <property type="protein sequence ID" value="GBG13691.1"/>
    <property type="molecule type" value="Genomic_DNA"/>
</dbReference>